<accession>A0A830BBG1</accession>
<reference evidence="1" key="1">
    <citation type="submission" date="2020-07" db="EMBL/GenBank/DDBJ databases">
        <title>Ethylene signaling mediates host invasion by parasitic plants.</title>
        <authorList>
            <person name="Yoshida S."/>
        </authorList>
    </citation>
    <scope>NUCLEOTIDE SEQUENCE</scope>
    <source>
        <strain evidence="1">Okayama</strain>
    </source>
</reference>
<protein>
    <recommendedName>
        <fullName evidence="3">Zinc-ribbon 15 domain-containing protein</fullName>
    </recommendedName>
</protein>
<evidence type="ECO:0000313" key="1">
    <source>
        <dbReference type="EMBL" id="GFP84387.1"/>
    </source>
</evidence>
<dbReference type="PANTHER" id="PTHR33320:SF30">
    <property type="entry name" value="OS04G0606200 PROTEIN"/>
    <property type="match status" value="1"/>
</dbReference>
<dbReference type="EMBL" id="BMAC01000083">
    <property type="protein sequence ID" value="GFP84387.1"/>
    <property type="molecule type" value="Genomic_DNA"/>
</dbReference>
<proteinExistence type="predicted"/>
<dbReference type="Proteomes" id="UP000653305">
    <property type="component" value="Unassembled WGS sequence"/>
</dbReference>
<sequence length="72" mass="8096">MRIVYVCEEEESVIGRKQAPGKCPCCGGKVQAVDIIGKGKFCYLPVCFRIKTKYFCTLCSKRLILSSHPHDL</sequence>
<gene>
    <name evidence="1" type="ORF">PHJA_000582500</name>
</gene>
<name>A0A830BBG1_9LAMI</name>
<keyword evidence="2" id="KW-1185">Reference proteome</keyword>
<evidence type="ECO:0000313" key="2">
    <source>
        <dbReference type="Proteomes" id="UP000653305"/>
    </source>
</evidence>
<comment type="caution">
    <text evidence="1">The sequence shown here is derived from an EMBL/GenBank/DDBJ whole genome shotgun (WGS) entry which is preliminary data.</text>
</comment>
<evidence type="ECO:0008006" key="3">
    <source>
        <dbReference type="Google" id="ProtNLM"/>
    </source>
</evidence>
<dbReference type="PANTHER" id="PTHR33320">
    <property type="entry name" value="METHIONYL-TRNA SYNTHETASE"/>
    <property type="match status" value="1"/>
</dbReference>
<dbReference type="AlphaFoldDB" id="A0A830BBG1"/>
<dbReference type="OrthoDB" id="610577at2759"/>
<organism evidence="1 2">
    <name type="scientific">Phtheirospermum japonicum</name>
    <dbReference type="NCBI Taxonomy" id="374723"/>
    <lineage>
        <taxon>Eukaryota</taxon>
        <taxon>Viridiplantae</taxon>
        <taxon>Streptophyta</taxon>
        <taxon>Embryophyta</taxon>
        <taxon>Tracheophyta</taxon>
        <taxon>Spermatophyta</taxon>
        <taxon>Magnoliopsida</taxon>
        <taxon>eudicotyledons</taxon>
        <taxon>Gunneridae</taxon>
        <taxon>Pentapetalae</taxon>
        <taxon>asterids</taxon>
        <taxon>lamiids</taxon>
        <taxon>Lamiales</taxon>
        <taxon>Orobanchaceae</taxon>
        <taxon>Orobanchaceae incertae sedis</taxon>
        <taxon>Phtheirospermum</taxon>
    </lineage>
</organism>